<dbReference type="InterPro" id="IPR033116">
    <property type="entry name" value="TRYPSIN_SER"/>
</dbReference>
<dbReference type="InterPro" id="IPR043504">
    <property type="entry name" value="Peptidase_S1_PA_chymotrypsin"/>
</dbReference>
<sequence length="282" mass="29067">MKFAAVAFVCFLSAFVAAEEVEELGYDWDNIKSLDLFAEPVGPAEYVPPQAGLRVIGGTVAARGAFPYQAALIINNSGFCGGSIISNQWVLTAAHCVDTASSVQLILGAHNPRTTVNEPTQVRIAASARIVHADWNRAQLQFDIALLRAASIPVGSTGISAISLAPANSGTFAGSTAVLSGWGRTSDASNTIANELKTVQLPILTNAVCANTFGSIITTQIICTSGAGNRGACNGDSGGPLVVSGVEVGVVSFGSRLCAAGNPTAYARVSFFRNWISTNSGV</sequence>
<name>A0A6B8VLR0_9CUCU</name>
<dbReference type="SMART" id="SM00020">
    <property type="entry name" value="Tryp_SPc"/>
    <property type="match status" value="1"/>
</dbReference>
<feature type="chain" id="PRO_5025476303" evidence="7">
    <location>
        <begin position="19"/>
        <end position="282"/>
    </location>
</feature>
<dbReference type="InterPro" id="IPR001254">
    <property type="entry name" value="Trypsin_dom"/>
</dbReference>
<dbReference type="InterPro" id="IPR050430">
    <property type="entry name" value="Peptidase_S1"/>
</dbReference>
<keyword evidence="5" id="KW-1015">Disulfide bond</keyword>
<evidence type="ECO:0000259" key="8">
    <source>
        <dbReference type="PROSITE" id="PS50240"/>
    </source>
</evidence>
<dbReference type="InterPro" id="IPR001314">
    <property type="entry name" value="Peptidase_S1A"/>
</dbReference>
<keyword evidence="4 6" id="KW-0720">Serine protease</keyword>
<feature type="signal peptide" evidence="7">
    <location>
        <begin position="1"/>
        <end position="18"/>
    </location>
</feature>
<evidence type="ECO:0000256" key="5">
    <source>
        <dbReference type="ARBA" id="ARBA00023157"/>
    </source>
</evidence>
<dbReference type="SUPFAM" id="SSF50494">
    <property type="entry name" value="Trypsin-like serine proteases"/>
    <property type="match status" value="1"/>
</dbReference>
<dbReference type="InterPro" id="IPR018114">
    <property type="entry name" value="TRYPSIN_HIS"/>
</dbReference>
<evidence type="ECO:0000256" key="2">
    <source>
        <dbReference type="ARBA" id="ARBA00022670"/>
    </source>
</evidence>
<keyword evidence="3 6" id="KW-0378">Hydrolase</keyword>
<dbReference type="InterPro" id="IPR009003">
    <property type="entry name" value="Peptidase_S1_PA"/>
</dbReference>
<dbReference type="CDD" id="cd00190">
    <property type="entry name" value="Tryp_SPc"/>
    <property type="match status" value="1"/>
</dbReference>
<accession>A0A6B8VLR0</accession>
<evidence type="ECO:0000313" key="9">
    <source>
        <dbReference type="EMBL" id="QGT40993.1"/>
    </source>
</evidence>
<dbReference type="FunFam" id="2.40.10.10:FF:000034">
    <property type="entry name" value="Eupolytin"/>
    <property type="match status" value="1"/>
</dbReference>
<dbReference type="EMBL" id="MN078176">
    <property type="protein sequence ID" value="QGT40993.1"/>
    <property type="molecule type" value="mRNA"/>
</dbReference>
<keyword evidence="7" id="KW-0732">Signal</keyword>
<dbReference type="PRINTS" id="PR00722">
    <property type="entry name" value="CHYMOTRYPSIN"/>
</dbReference>
<dbReference type="Gene3D" id="2.40.10.10">
    <property type="entry name" value="Trypsin-like serine proteases"/>
    <property type="match status" value="2"/>
</dbReference>
<evidence type="ECO:0000256" key="6">
    <source>
        <dbReference type="RuleBase" id="RU363034"/>
    </source>
</evidence>
<dbReference type="PROSITE" id="PS00134">
    <property type="entry name" value="TRYPSIN_HIS"/>
    <property type="match status" value="1"/>
</dbReference>
<dbReference type="PANTHER" id="PTHR24276">
    <property type="entry name" value="POLYSERASE-RELATED"/>
    <property type="match status" value="1"/>
</dbReference>
<comment type="similarity">
    <text evidence="1">Belongs to the peptidase S1 family.</text>
</comment>
<evidence type="ECO:0000256" key="7">
    <source>
        <dbReference type="SAM" id="SignalP"/>
    </source>
</evidence>
<protein>
    <submittedName>
        <fullName evidence="9">Chy4a</fullName>
    </submittedName>
</protein>
<dbReference type="PANTHER" id="PTHR24276:SF91">
    <property type="entry name" value="AT26814P-RELATED"/>
    <property type="match status" value="1"/>
</dbReference>
<organism evidence="9">
    <name type="scientific">Tomicus yunnanensis</name>
    <dbReference type="NCBI Taxonomy" id="768153"/>
    <lineage>
        <taxon>Eukaryota</taxon>
        <taxon>Metazoa</taxon>
        <taxon>Ecdysozoa</taxon>
        <taxon>Arthropoda</taxon>
        <taxon>Hexapoda</taxon>
        <taxon>Insecta</taxon>
        <taxon>Pterygota</taxon>
        <taxon>Neoptera</taxon>
        <taxon>Endopterygota</taxon>
        <taxon>Coleoptera</taxon>
        <taxon>Polyphaga</taxon>
        <taxon>Cucujiformia</taxon>
        <taxon>Curculionidae</taxon>
        <taxon>Scolytinae</taxon>
        <taxon>Tomicus</taxon>
    </lineage>
</organism>
<dbReference type="GO" id="GO:0004252">
    <property type="term" value="F:serine-type endopeptidase activity"/>
    <property type="evidence" value="ECO:0007669"/>
    <property type="project" value="InterPro"/>
</dbReference>
<dbReference type="PROSITE" id="PS00135">
    <property type="entry name" value="TRYPSIN_SER"/>
    <property type="match status" value="1"/>
</dbReference>
<proteinExistence type="evidence at transcript level"/>
<evidence type="ECO:0000256" key="4">
    <source>
        <dbReference type="ARBA" id="ARBA00022825"/>
    </source>
</evidence>
<gene>
    <name evidence="9" type="primary">chy4</name>
</gene>
<dbReference type="PROSITE" id="PS50240">
    <property type="entry name" value="TRYPSIN_DOM"/>
    <property type="match status" value="1"/>
</dbReference>
<dbReference type="GO" id="GO:0006508">
    <property type="term" value="P:proteolysis"/>
    <property type="evidence" value="ECO:0007669"/>
    <property type="project" value="UniProtKB-KW"/>
</dbReference>
<feature type="domain" description="Peptidase S1" evidence="8">
    <location>
        <begin position="55"/>
        <end position="281"/>
    </location>
</feature>
<dbReference type="AlphaFoldDB" id="A0A6B8VLR0"/>
<evidence type="ECO:0000256" key="1">
    <source>
        <dbReference type="ARBA" id="ARBA00007664"/>
    </source>
</evidence>
<evidence type="ECO:0000256" key="3">
    <source>
        <dbReference type="ARBA" id="ARBA00022801"/>
    </source>
</evidence>
<dbReference type="Pfam" id="PF00089">
    <property type="entry name" value="Trypsin"/>
    <property type="match status" value="1"/>
</dbReference>
<reference evidence="9" key="1">
    <citation type="submission" date="2019-06" db="EMBL/GenBank/DDBJ databases">
        <title>Transcriptome analysis and in silico identification and characterization of novel serine proteases in the bark beetle Tomicus yunnanensis.</title>
        <authorList>
            <person name="Sanchez-Garcia F.J."/>
            <person name="Zhu J.Y."/>
            <person name="Galian J."/>
        </authorList>
    </citation>
    <scope>NUCLEOTIDE SEQUENCE</scope>
</reference>
<keyword evidence="2 6" id="KW-0645">Protease</keyword>